<dbReference type="VEuPathDB" id="VectorBase:LOC119169133"/>
<organism evidence="9 10">
    <name type="scientific">Rhipicephalus microplus</name>
    <name type="common">Cattle tick</name>
    <name type="synonym">Boophilus microplus</name>
    <dbReference type="NCBI Taxonomy" id="6941"/>
    <lineage>
        <taxon>Eukaryota</taxon>
        <taxon>Metazoa</taxon>
        <taxon>Ecdysozoa</taxon>
        <taxon>Arthropoda</taxon>
        <taxon>Chelicerata</taxon>
        <taxon>Arachnida</taxon>
        <taxon>Acari</taxon>
        <taxon>Parasitiformes</taxon>
        <taxon>Ixodida</taxon>
        <taxon>Ixodoidea</taxon>
        <taxon>Ixodidae</taxon>
        <taxon>Rhipicephalinae</taxon>
        <taxon>Rhipicephalus</taxon>
        <taxon>Boophilus</taxon>
    </lineage>
</organism>
<dbReference type="Pfam" id="PF04158">
    <property type="entry name" value="Sof1"/>
    <property type="match status" value="1"/>
</dbReference>
<dbReference type="AlphaFoldDB" id="A0A9J6DXE7"/>
<protein>
    <recommendedName>
        <fullName evidence="8">Sof1-like protein domain-containing protein</fullName>
    </recommendedName>
</protein>
<dbReference type="PANTHER" id="PTHR22851:SF0">
    <property type="entry name" value="DDB1- AND CUL4-ASSOCIATED FACTOR 13"/>
    <property type="match status" value="1"/>
</dbReference>
<reference evidence="9" key="1">
    <citation type="journal article" date="2020" name="Cell">
        <title>Large-Scale Comparative Analyses of Tick Genomes Elucidate Their Genetic Diversity and Vector Capacities.</title>
        <authorList>
            <consortium name="Tick Genome and Microbiome Consortium (TIGMIC)"/>
            <person name="Jia N."/>
            <person name="Wang J."/>
            <person name="Shi W."/>
            <person name="Du L."/>
            <person name="Sun Y."/>
            <person name="Zhan W."/>
            <person name="Jiang J.F."/>
            <person name="Wang Q."/>
            <person name="Zhang B."/>
            <person name="Ji P."/>
            <person name="Bell-Sakyi L."/>
            <person name="Cui X.M."/>
            <person name="Yuan T.T."/>
            <person name="Jiang B.G."/>
            <person name="Yang W.F."/>
            <person name="Lam T.T."/>
            <person name="Chang Q.C."/>
            <person name="Ding S.J."/>
            <person name="Wang X.J."/>
            <person name="Zhu J.G."/>
            <person name="Ruan X.D."/>
            <person name="Zhao L."/>
            <person name="Wei J.T."/>
            <person name="Ye R.Z."/>
            <person name="Que T.C."/>
            <person name="Du C.H."/>
            <person name="Zhou Y.H."/>
            <person name="Cheng J.X."/>
            <person name="Dai P.F."/>
            <person name="Guo W.B."/>
            <person name="Han X.H."/>
            <person name="Huang E.J."/>
            <person name="Li L.F."/>
            <person name="Wei W."/>
            <person name="Gao Y.C."/>
            <person name="Liu J.Z."/>
            <person name="Shao H.Z."/>
            <person name="Wang X."/>
            <person name="Wang C.C."/>
            <person name="Yang T.C."/>
            <person name="Huo Q.B."/>
            <person name="Li W."/>
            <person name="Chen H.Y."/>
            <person name="Chen S.E."/>
            <person name="Zhou L.G."/>
            <person name="Ni X.B."/>
            <person name="Tian J.H."/>
            <person name="Sheng Y."/>
            <person name="Liu T."/>
            <person name="Pan Y.S."/>
            <person name="Xia L.Y."/>
            <person name="Li J."/>
            <person name="Zhao F."/>
            <person name="Cao W.C."/>
        </authorList>
    </citation>
    <scope>NUCLEOTIDE SEQUENCE</scope>
    <source>
        <strain evidence="9">Rmic-2018</strain>
    </source>
</reference>
<keyword evidence="5" id="KW-0539">Nucleus</keyword>
<feature type="region of interest" description="Disordered" evidence="7">
    <location>
        <begin position="69"/>
        <end position="121"/>
    </location>
</feature>
<dbReference type="GO" id="GO:0000462">
    <property type="term" value="P:maturation of SSU-rRNA from tricistronic rRNA transcript (SSU-rRNA, 5.8S rRNA, LSU-rRNA)"/>
    <property type="evidence" value="ECO:0007669"/>
    <property type="project" value="TreeGrafter"/>
</dbReference>
<feature type="domain" description="Sof1-like protein" evidence="8">
    <location>
        <begin position="30"/>
        <end position="116"/>
    </location>
</feature>
<evidence type="ECO:0000256" key="7">
    <source>
        <dbReference type="SAM" id="MobiDB-lite"/>
    </source>
</evidence>
<dbReference type="InterPro" id="IPR001680">
    <property type="entry name" value="WD40_rpt"/>
</dbReference>
<dbReference type="InterPro" id="IPR015943">
    <property type="entry name" value="WD40/YVTN_repeat-like_dom_sf"/>
</dbReference>
<feature type="repeat" description="WD" evidence="6">
    <location>
        <begin position="1"/>
        <end position="38"/>
    </location>
</feature>
<reference evidence="9" key="2">
    <citation type="submission" date="2021-09" db="EMBL/GenBank/DDBJ databases">
        <authorList>
            <person name="Jia N."/>
            <person name="Wang J."/>
            <person name="Shi W."/>
            <person name="Du L."/>
            <person name="Sun Y."/>
            <person name="Zhan W."/>
            <person name="Jiang J."/>
            <person name="Wang Q."/>
            <person name="Zhang B."/>
            <person name="Ji P."/>
            <person name="Sakyi L.B."/>
            <person name="Cui X."/>
            <person name="Yuan T."/>
            <person name="Jiang B."/>
            <person name="Yang W."/>
            <person name="Lam T.T.-Y."/>
            <person name="Chang Q."/>
            <person name="Ding S."/>
            <person name="Wang X."/>
            <person name="Zhu J."/>
            <person name="Ruan X."/>
            <person name="Zhao L."/>
            <person name="Wei J."/>
            <person name="Que T."/>
            <person name="Du C."/>
            <person name="Cheng J."/>
            <person name="Dai P."/>
            <person name="Han X."/>
            <person name="Huang E."/>
            <person name="Gao Y."/>
            <person name="Liu J."/>
            <person name="Shao H."/>
            <person name="Ye R."/>
            <person name="Li L."/>
            <person name="Wei W."/>
            <person name="Wang X."/>
            <person name="Wang C."/>
            <person name="Huo Q."/>
            <person name="Li W."/>
            <person name="Guo W."/>
            <person name="Chen H."/>
            <person name="Chen S."/>
            <person name="Zhou L."/>
            <person name="Zhou L."/>
            <person name="Ni X."/>
            <person name="Tian J."/>
            <person name="Zhou Y."/>
            <person name="Sheng Y."/>
            <person name="Liu T."/>
            <person name="Pan Y."/>
            <person name="Xia L."/>
            <person name="Li J."/>
            <person name="Zhao F."/>
            <person name="Cao W."/>
        </authorList>
    </citation>
    <scope>NUCLEOTIDE SEQUENCE</scope>
    <source>
        <strain evidence="9">Rmic-2018</strain>
        <tissue evidence="9">Larvae</tissue>
    </source>
</reference>
<evidence type="ECO:0000256" key="2">
    <source>
        <dbReference type="ARBA" id="ARBA00005649"/>
    </source>
</evidence>
<dbReference type="InterPro" id="IPR051733">
    <property type="entry name" value="WD_repeat_DCAF13/WDSOF1"/>
</dbReference>
<dbReference type="Proteomes" id="UP000821866">
    <property type="component" value="Unassembled WGS sequence"/>
</dbReference>
<evidence type="ECO:0000256" key="3">
    <source>
        <dbReference type="ARBA" id="ARBA00022574"/>
    </source>
</evidence>
<feature type="compositionally biased region" description="Basic residues" evidence="7">
    <location>
        <begin position="69"/>
        <end position="78"/>
    </location>
</feature>
<accession>A0A9J6DXE7</accession>
<gene>
    <name evidence="9" type="ORF">HPB51_020408</name>
</gene>
<keyword evidence="3 6" id="KW-0853">WD repeat</keyword>
<sequence length="121" mass="14529">MQRLSCVLWSLDNRYIVTGSDEMNIRLWKAYASQKLGMLSHREQMAFQYQDKLKERFKQHPQVRRIARHRHVPKHIHNAQKEKQAMLSSQKRKEANRRAHSRPGTVPYKAERTKHIISEEQ</sequence>
<keyword evidence="10" id="KW-1185">Reference proteome</keyword>
<evidence type="ECO:0000256" key="1">
    <source>
        <dbReference type="ARBA" id="ARBA00004604"/>
    </source>
</evidence>
<dbReference type="PROSITE" id="PS50082">
    <property type="entry name" value="WD_REPEATS_2"/>
    <property type="match status" value="1"/>
</dbReference>
<evidence type="ECO:0000256" key="5">
    <source>
        <dbReference type="ARBA" id="ARBA00023242"/>
    </source>
</evidence>
<dbReference type="InterPro" id="IPR007287">
    <property type="entry name" value="Sof1"/>
</dbReference>
<evidence type="ECO:0000313" key="9">
    <source>
        <dbReference type="EMBL" id="KAH8026424.1"/>
    </source>
</evidence>
<name>A0A9J6DXE7_RHIMP</name>
<feature type="compositionally biased region" description="Basic and acidic residues" evidence="7">
    <location>
        <begin position="109"/>
        <end position="121"/>
    </location>
</feature>
<dbReference type="PANTHER" id="PTHR22851">
    <property type="entry name" value="U3 SMALL NUCLEOLAR RNA U3 SNORNA ASSOCIATED PROTEIN"/>
    <property type="match status" value="1"/>
</dbReference>
<dbReference type="Gene3D" id="2.130.10.10">
    <property type="entry name" value="YVTN repeat-like/Quinoprotein amine dehydrogenase"/>
    <property type="match status" value="1"/>
</dbReference>
<proteinExistence type="inferred from homology"/>
<dbReference type="EMBL" id="JABSTU010000007">
    <property type="protein sequence ID" value="KAH8026424.1"/>
    <property type="molecule type" value="Genomic_DNA"/>
</dbReference>
<comment type="caution">
    <text evidence="9">The sequence shown here is derived from an EMBL/GenBank/DDBJ whole genome shotgun (WGS) entry which is preliminary data.</text>
</comment>
<comment type="similarity">
    <text evidence="2">Belongs to the WD repeat DCAF13/WDSOF1 family.</text>
</comment>
<evidence type="ECO:0000256" key="4">
    <source>
        <dbReference type="ARBA" id="ARBA00022737"/>
    </source>
</evidence>
<evidence type="ECO:0000256" key="6">
    <source>
        <dbReference type="PROSITE-ProRule" id="PRU00221"/>
    </source>
</evidence>
<evidence type="ECO:0000259" key="8">
    <source>
        <dbReference type="Pfam" id="PF04158"/>
    </source>
</evidence>
<comment type="subcellular location">
    <subcellularLocation>
        <location evidence="1">Nucleus</location>
        <location evidence="1">Nucleolus</location>
    </subcellularLocation>
</comment>
<evidence type="ECO:0000313" key="10">
    <source>
        <dbReference type="Proteomes" id="UP000821866"/>
    </source>
</evidence>
<keyword evidence="4" id="KW-0677">Repeat</keyword>
<dbReference type="GO" id="GO:0032040">
    <property type="term" value="C:small-subunit processome"/>
    <property type="evidence" value="ECO:0007669"/>
    <property type="project" value="TreeGrafter"/>
</dbReference>